<reference evidence="1 2" key="1">
    <citation type="submission" date="2016-08" db="EMBL/GenBank/DDBJ databases">
        <authorList>
            <consortium name="Lentinula edodes genome sequencing consortium"/>
            <person name="Sakamoto Y."/>
            <person name="Nakade K."/>
            <person name="Sato S."/>
            <person name="Yoshida Y."/>
            <person name="Miyazaki K."/>
            <person name="Natsume S."/>
            <person name="Konno N."/>
        </authorList>
    </citation>
    <scope>NUCLEOTIDE SEQUENCE [LARGE SCALE GENOMIC DNA]</scope>
    <source>
        <strain evidence="1 2">NBRC 111202</strain>
    </source>
</reference>
<dbReference type="Proteomes" id="UP000188533">
    <property type="component" value="Unassembled WGS sequence"/>
</dbReference>
<organism evidence="1 2">
    <name type="scientific">Lentinula edodes</name>
    <name type="common">Shiitake mushroom</name>
    <name type="synonym">Lentinus edodes</name>
    <dbReference type="NCBI Taxonomy" id="5353"/>
    <lineage>
        <taxon>Eukaryota</taxon>
        <taxon>Fungi</taxon>
        <taxon>Dikarya</taxon>
        <taxon>Basidiomycota</taxon>
        <taxon>Agaricomycotina</taxon>
        <taxon>Agaricomycetes</taxon>
        <taxon>Agaricomycetidae</taxon>
        <taxon>Agaricales</taxon>
        <taxon>Marasmiineae</taxon>
        <taxon>Omphalotaceae</taxon>
        <taxon>Lentinula</taxon>
    </lineage>
</organism>
<evidence type="ECO:0000313" key="2">
    <source>
        <dbReference type="Proteomes" id="UP000188533"/>
    </source>
</evidence>
<name>A0A1Q3EGM4_LENED</name>
<keyword evidence="2" id="KW-1185">Reference proteome</keyword>
<protein>
    <submittedName>
        <fullName evidence="1">Uncharacterized protein</fullName>
    </submittedName>
</protein>
<evidence type="ECO:0000313" key="1">
    <source>
        <dbReference type="EMBL" id="GAW06377.1"/>
    </source>
</evidence>
<sequence length="130" mass="14702">MVISEIRPQALILLQKSTSTFCRRMTSMGMVYIKSATDLRLLSNHLPLHYIMSQRCPAYVVSVDSYYTALMCAYTGLVQGMLRRLIEGCRSNFLAVTRSGGEEFVESFTALAILFDLSDPYLLPFNARIM</sequence>
<gene>
    <name evidence="1" type="ORF">LENED_008303</name>
</gene>
<accession>A0A1Q3EGM4</accession>
<dbReference type="AlphaFoldDB" id="A0A1Q3EGM4"/>
<proteinExistence type="predicted"/>
<comment type="caution">
    <text evidence="1">The sequence shown here is derived from an EMBL/GenBank/DDBJ whole genome shotgun (WGS) entry which is preliminary data.</text>
</comment>
<dbReference type="EMBL" id="BDGU01000317">
    <property type="protein sequence ID" value="GAW06377.1"/>
    <property type="molecule type" value="Genomic_DNA"/>
</dbReference>
<reference evidence="1 2" key="2">
    <citation type="submission" date="2017-02" db="EMBL/GenBank/DDBJ databases">
        <title>A genome survey and senescence transcriptome analysis in Lentinula edodes.</title>
        <authorList>
            <person name="Sakamoto Y."/>
            <person name="Nakade K."/>
            <person name="Sato S."/>
            <person name="Yoshida Y."/>
            <person name="Miyazaki K."/>
            <person name="Natsume S."/>
            <person name="Konno N."/>
        </authorList>
    </citation>
    <scope>NUCLEOTIDE SEQUENCE [LARGE SCALE GENOMIC DNA]</scope>
    <source>
        <strain evidence="1 2">NBRC 111202</strain>
    </source>
</reference>